<accession>A0A0V0XVD4</accession>
<evidence type="ECO:0000256" key="8">
    <source>
        <dbReference type="ARBA" id="ARBA00023268"/>
    </source>
</evidence>
<proteinExistence type="predicted"/>
<keyword evidence="6" id="KW-0443">Lipid metabolism</keyword>
<dbReference type="SUPFAM" id="SSF52151">
    <property type="entry name" value="FabD/lysophospholipase-like"/>
    <property type="match status" value="1"/>
</dbReference>
<feature type="domain" description="Ketosynthase family 3 (KS3)" evidence="10">
    <location>
        <begin position="72"/>
        <end position="412"/>
    </location>
</feature>
<organism evidence="11 12">
    <name type="scientific">Trichinella pseudospiralis</name>
    <name type="common">Parasitic roundworm</name>
    <dbReference type="NCBI Taxonomy" id="6337"/>
    <lineage>
        <taxon>Eukaryota</taxon>
        <taxon>Metazoa</taxon>
        <taxon>Ecdysozoa</taxon>
        <taxon>Nematoda</taxon>
        <taxon>Enoplea</taxon>
        <taxon>Dorylaimia</taxon>
        <taxon>Trichinellida</taxon>
        <taxon>Trichinellidae</taxon>
        <taxon>Trichinella</taxon>
    </lineage>
</organism>
<dbReference type="InterPro" id="IPR020841">
    <property type="entry name" value="PKS_Beta-ketoAc_synthase_dom"/>
</dbReference>
<keyword evidence="7" id="KW-0275">Fatty acid biosynthesis</keyword>
<evidence type="ECO:0000256" key="2">
    <source>
        <dbReference type="ARBA" id="ARBA00022516"/>
    </source>
</evidence>
<dbReference type="Pfam" id="PF00698">
    <property type="entry name" value="Acyl_transf_1"/>
    <property type="match status" value="1"/>
</dbReference>
<evidence type="ECO:0000259" key="10">
    <source>
        <dbReference type="PROSITE" id="PS52004"/>
    </source>
</evidence>
<dbReference type="STRING" id="6337.A0A0V0XVD4"/>
<dbReference type="InterPro" id="IPR016035">
    <property type="entry name" value="Acyl_Trfase/lysoPLipase"/>
</dbReference>
<dbReference type="Gene3D" id="3.10.129.110">
    <property type="entry name" value="Polyketide synthase dehydratase"/>
    <property type="match status" value="1"/>
</dbReference>
<dbReference type="PANTHER" id="PTHR43775">
    <property type="entry name" value="FATTY ACID SYNTHASE"/>
    <property type="match status" value="1"/>
</dbReference>
<dbReference type="Gene3D" id="3.90.180.10">
    <property type="entry name" value="Medium-chain alcohol dehydrogenases, catalytic domain"/>
    <property type="match status" value="1"/>
</dbReference>
<feature type="compositionally biased region" description="Polar residues" evidence="9">
    <location>
        <begin position="20"/>
        <end position="39"/>
    </location>
</feature>
<dbReference type="GO" id="GO:0016491">
    <property type="term" value="F:oxidoreductase activity"/>
    <property type="evidence" value="ECO:0007669"/>
    <property type="project" value="UniProtKB-KW"/>
</dbReference>
<dbReference type="InterPro" id="IPR050091">
    <property type="entry name" value="PKS_NRPS_Biosynth_Enz"/>
</dbReference>
<feature type="region of interest" description="Disordered" evidence="9">
    <location>
        <begin position="19"/>
        <end position="39"/>
    </location>
</feature>
<dbReference type="InterPro" id="IPR016039">
    <property type="entry name" value="Thiolase-like"/>
</dbReference>
<gene>
    <name evidence="11" type="primary">Fasn</name>
    <name evidence="11" type="ORF">T4E_10852</name>
</gene>
<dbReference type="EMBL" id="JYDU01000128">
    <property type="protein sequence ID" value="KRX91760.1"/>
    <property type="molecule type" value="Genomic_DNA"/>
</dbReference>
<dbReference type="SMART" id="SM00825">
    <property type="entry name" value="PKS_KS"/>
    <property type="match status" value="1"/>
</dbReference>
<evidence type="ECO:0000313" key="12">
    <source>
        <dbReference type="Proteomes" id="UP000054815"/>
    </source>
</evidence>
<evidence type="ECO:0000313" key="11">
    <source>
        <dbReference type="EMBL" id="KRX91760.1"/>
    </source>
</evidence>
<keyword evidence="5" id="KW-0560">Oxidoreductase</keyword>
<dbReference type="SMART" id="SM00827">
    <property type="entry name" value="PKS_AT"/>
    <property type="match status" value="1"/>
</dbReference>
<keyword evidence="3" id="KW-0276">Fatty acid metabolism</keyword>
<protein>
    <submittedName>
        <fullName evidence="11">Fatty acid synthase</fullName>
    </submittedName>
</protein>
<dbReference type="InterPro" id="IPR016036">
    <property type="entry name" value="Malonyl_transacylase_ACP-bd"/>
</dbReference>
<dbReference type="UniPathway" id="UPA00094"/>
<dbReference type="Gene3D" id="3.30.70.3290">
    <property type="match status" value="1"/>
</dbReference>
<keyword evidence="8" id="KW-0511">Multifunctional enzyme</keyword>
<name>A0A0V0XVD4_TRIPS</name>
<reference evidence="11 12" key="1">
    <citation type="submission" date="2015-01" db="EMBL/GenBank/DDBJ databases">
        <title>Evolution of Trichinella species and genotypes.</title>
        <authorList>
            <person name="Korhonen P.K."/>
            <person name="Edoardo P."/>
            <person name="Giuseppe L.R."/>
            <person name="Gasser R.B."/>
        </authorList>
    </citation>
    <scope>NUCLEOTIDE SEQUENCE [LARGE SCALE GENOMIC DNA]</scope>
    <source>
        <strain evidence="11">ISS141</strain>
    </source>
</reference>
<evidence type="ECO:0000256" key="9">
    <source>
        <dbReference type="SAM" id="MobiDB-lite"/>
    </source>
</evidence>
<keyword evidence="1" id="KW-0596">Phosphopantetheine</keyword>
<keyword evidence="2" id="KW-0444">Lipid biosynthesis</keyword>
<dbReference type="SUPFAM" id="SSF55048">
    <property type="entry name" value="Probable ACP-binding domain of malonyl-CoA ACP transacylase"/>
    <property type="match status" value="1"/>
</dbReference>
<dbReference type="InterPro" id="IPR014043">
    <property type="entry name" value="Acyl_transferase_dom"/>
</dbReference>
<dbReference type="Gene3D" id="3.40.366.10">
    <property type="entry name" value="Malonyl-Coenzyme A Acyl Carrier Protein, domain 2"/>
    <property type="match status" value="1"/>
</dbReference>
<evidence type="ECO:0000256" key="1">
    <source>
        <dbReference type="ARBA" id="ARBA00022450"/>
    </source>
</evidence>
<dbReference type="PROSITE" id="PS52004">
    <property type="entry name" value="KS3_2"/>
    <property type="match status" value="1"/>
</dbReference>
<dbReference type="InterPro" id="IPR001227">
    <property type="entry name" value="Ac_transferase_dom_sf"/>
</dbReference>
<dbReference type="InterPro" id="IPR032821">
    <property type="entry name" value="PKS_assoc"/>
</dbReference>
<dbReference type="Pfam" id="PF16197">
    <property type="entry name" value="KAsynt_C_assoc"/>
    <property type="match status" value="1"/>
</dbReference>
<evidence type="ECO:0000256" key="7">
    <source>
        <dbReference type="ARBA" id="ARBA00023160"/>
    </source>
</evidence>
<dbReference type="InterPro" id="IPR014030">
    <property type="entry name" value="Ketoacyl_synth_N"/>
</dbReference>
<evidence type="ECO:0000256" key="4">
    <source>
        <dbReference type="ARBA" id="ARBA00022857"/>
    </source>
</evidence>
<dbReference type="Pfam" id="PF21149">
    <property type="entry name" value="FAS_pseudo-KR"/>
    <property type="match status" value="1"/>
</dbReference>
<dbReference type="PANTHER" id="PTHR43775:SF7">
    <property type="entry name" value="FATTY ACID SYNTHASE"/>
    <property type="match status" value="1"/>
</dbReference>
<sequence length="1581" mass="177637">MPSKTSLHEPAEPWERLNSAGESVDQSNTTSMNSIQPHENINGNYIQLSMADIMDNQSYESDESVPWWKRQKEEIVISGVSCRLPESDNMNEFAEHLLNGDDMITEDDRRWQPGLFGLPRRHGKLKNLTKFDATFFGVHPKQANNMDPQLRMLLELRGSRTGVFVGCSGSETAAYLTRDAETVTGYSLTGCVRSMFANRLSFAVDTACSSSLLALQLAVDAIRQDECDAALIAGSHLTLTPTTALQFMRLGLLSPQGKCQTYDANGITFPSGERQAELLRNVYREAGIDPSSVAYVETHGTGTKVGDPEEANALCQIYCSGRAGPLLVGSVKSNMGHAEPASGLAAIAKMLIAFQSGFLPPNLNFEVPNPSIPGLLNGQLKVVTTKTPWNGGIVGVNSFGFGGSNTHVVLRSPVLIKQKCRAKPVHSRLFCFAGRVEKAVEKMLDIVEEKDQDDHLLGFLSEVACTPANLYPYRGYIIYNRHNDSSIKHVQWPGMGRDMMEFPMFKEAILRCTAALKNHGITDVNPYDIIMKGENVFENHPLNCFVCISSIQIALTDMLKEMGIQPNGIIGHSTGEMVAGYCDGCFSVEETILTAYYRGKLMMDAKFPLGGMAAVGMTAEEAESRLIKGVYVACHNAEDSVSLSGEFSEVEKLVNELQKEGIFAKMINSSGMAFHTPIIKKIETPLREHLKQVIKNPKLRSSRWISSSVPQSNWDTDLGKFCSAEYHVNNTMSTVLFNEALQHVPKNAIVIEIAPHCLLQAVLRRAVDSSCVLSGLMKAKHENNVEYFCTALGKLFEAGLVLNPHCLYNQESYPVPLSTPMISPLIEWDHSAEWPVVSTQDLLAGGAGGIASSCSIVVDPFNPETKDQYLLDHVIDGRVLFPFTGHLIYAWRALCKIRGLDMNKTPIVIEDFHVYRATILNRAVKFNITVSHANGSFEILEGDSLAASGRITIVDYERPLFYQKIDEVQPNTECERIKLSSADVYKELLLRGYEYGPSFKCIYESCNSGDRTLVLWSDNWVTFLDSVLQTALLFEKADTLKLPTRLRYLRIDPQKHLKSTVPRRLNHGEKVHIERVHFIPNYSQNCFTNFPDIREKLLKYKPVCLALFQQFLQAQAKTMDQLFDVDNFERFRIKLTETPDTVAAEILDELDDDSFPVGRMLRELTESLSDFQDKDELMEGIATYRENLPHDLFWNGSGHELCLKSFLDAALENNACHSDKICMFEPSDIVFPTLCYDLQRSHPLVQVNWTFVGQNIDSSYANLPAEILELDTNAEEVTVPVAHQNKDLVILNRVLWSKSDINGYLEKVKLFMRDDGFCLVNEITDHFDLAVTLLTLLNGSVPVGKDNSRIHGLFLDFNSWVETFTKADFHIVCSHSDAMMGSLFLLRKKVSIPREPIIINIDDVKEFSWVPELKEALEKHAAEDQTTIWLTSKLHDNGTVGLALCLREEYLKNKIRSLADVSLKTKDSETTNSWDFNSEEIKEILYKDMHSNLYKNGTWGTFRYYRIRDEEAFHCEPTEHAFITTLVRGDLSSLTWVASPNKYWTQDTNDRRLCYVHYASLNFRDIMLATGRLSEWNFPAA</sequence>
<dbReference type="Gene3D" id="3.40.50.720">
    <property type="entry name" value="NAD(P)-binding Rossmann-like Domain"/>
    <property type="match status" value="1"/>
</dbReference>
<evidence type="ECO:0000256" key="3">
    <source>
        <dbReference type="ARBA" id="ARBA00022832"/>
    </source>
</evidence>
<dbReference type="CDD" id="cd00833">
    <property type="entry name" value="PKS"/>
    <property type="match status" value="1"/>
</dbReference>
<evidence type="ECO:0000256" key="5">
    <source>
        <dbReference type="ARBA" id="ARBA00023002"/>
    </source>
</evidence>
<dbReference type="Proteomes" id="UP000054815">
    <property type="component" value="Unassembled WGS sequence"/>
</dbReference>
<dbReference type="GO" id="GO:0004312">
    <property type="term" value="F:fatty acid synthase activity"/>
    <property type="evidence" value="ECO:0007669"/>
    <property type="project" value="TreeGrafter"/>
</dbReference>
<keyword evidence="4" id="KW-0521">NADP</keyword>
<dbReference type="Gene3D" id="3.40.47.10">
    <property type="match status" value="2"/>
</dbReference>
<dbReference type="GO" id="GO:0006633">
    <property type="term" value="P:fatty acid biosynthetic process"/>
    <property type="evidence" value="ECO:0007669"/>
    <property type="project" value="UniProtKB-UniPathway"/>
</dbReference>
<dbReference type="InterPro" id="IPR042104">
    <property type="entry name" value="PKS_dehydratase_sf"/>
</dbReference>
<dbReference type="InterPro" id="IPR049391">
    <property type="entry name" value="FAS_pseudo-KR"/>
</dbReference>
<comment type="caution">
    <text evidence="11">The sequence shown here is derived from an EMBL/GenBank/DDBJ whole genome shotgun (WGS) entry which is preliminary data.</text>
</comment>
<evidence type="ECO:0000256" key="6">
    <source>
        <dbReference type="ARBA" id="ARBA00023098"/>
    </source>
</evidence>
<dbReference type="Pfam" id="PF00109">
    <property type="entry name" value="ketoacyl-synt"/>
    <property type="match status" value="1"/>
</dbReference>
<dbReference type="SUPFAM" id="SSF53901">
    <property type="entry name" value="Thiolase-like"/>
    <property type="match status" value="1"/>
</dbReference>